<dbReference type="Bgee" id="ENSOCUG00000010048">
    <property type="expression patterns" value="Expressed in liver and 16 other cell types or tissues"/>
</dbReference>
<dbReference type="AlphaFoldDB" id="G1SYG1"/>
<protein>
    <submittedName>
        <fullName evidence="1">Uncharacterized protein</fullName>
    </submittedName>
</protein>
<accession>G1SYG1</accession>
<organism evidence="1 2">
    <name type="scientific">Oryctolagus cuniculus</name>
    <name type="common">Rabbit</name>
    <dbReference type="NCBI Taxonomy" id="9986"/>
    <lineage>
        <taxon>Eukaryota</taxon>
        <taxon>Metazoa</taxon>
        <taxon>Chordata</taxon>
        <taxon>Craniata</taxon>
        <taxon>Vertebrata</taxon>
        <taxon>Euteleostomi</taxon>
        <taxon>Mammalia</taxon>
        <taxon>Eutheria</taxon>
        <taxon>Euarchontoglires</taxon>
        <taxon>Glires</taxon>
        <taxon>Lagomorpha</taxon>
        <taxon>Leporidae</taxon>
        <taxon>Oryctolagus</taxon>
    </lineage>
</organism>
<dbReference type="Ensembl" id="ENSOCUT00000010045.3">
    <property type="protein sequence ID" value="ENSOCUP00000008654.3"/>
    <property type="gene ID" value="ENSOCUG00000010048.3"/>
</dbReference>
<dbReference type="InParanoid" id="G1SYG1"/>
<reference evidence="1" key="2">
    <citation type="submission" date="2025-08" db="UniProtKB">
        <authorList>
            <consortium name="Ensembl"/>
        </authorList>
    </citation>
    <scope>IDENTIFICATION</scope>
    <source>
        <strain evidence="1">Thorbecke</strain>
    </source>
</reference>
<dbReference type="GeneTree" id="ENSGT00950000183754"/>
<dbReference type="PaxDb" id="9986-ENSOCUP00000008654"/>
<dbReference type="eggNOG" id="KOG4627">
    <property type="taxonomic scope" value="Eukaryota"/>
</dbReference>
<keyword evidence="2" id="KW-1185">Reference proteome</keyword>
<sequence>MPPEELEDQYSPSRWVVRQGPQEALRTYAQTGLQ</sequence>
<dbReference type="STRING" id="9986.ENSOCUP00000008654"/>
<reference evidence="1 2" key="1">
    <citation type="journal article" date="2011" name="Nature">
        <title>A high-resolution map of human evolutionary constraint using 29 mammals.</title>
        <authorList>
            <person name="Lindblad-Toh K."/>
            <person name="Garber M."/>
            <person name="Zuk O."/>
            <person name="Lin M.F."/>
            <person name="Parker B.J."/>
            <person name="Washietl S."/>
            <person name="Kheradpour P."/>
            <person name="Ernst J."/>
            <person name="Jordan G."/>
            <person name="Mauceli E."/>
            <person name="Ward L.D."/>
            <person name="Lowe C.B."/>
            <person name="Holloway A.K."/>
            <person name="Clamp M."/>
            <person name="Gnerre S."/>
            <person name="Alfoldi J."/>
            <person name="Beal K."/>
            <person name="Chang J."/>
            <person name="Clawson H."/>
            <person name="Cuff J."/>
            <person name="Di Palma F."/>
            <person name="Fitzgerald S."/>
            <person name="Flicek P."/>
            <person name="Guttman M."/>
            <person name="Hubisz M.J."/>
            <person name="Jaffe D.B."/>
            <person name="Jungreis I."/>
            <person name="Kent W.J."/>
            <person name="Kostka D."/>
            <person name="Lara M."/>
            <person name="Martins A.L."/>
            <person name="Massingham T."/>
            <person name="Moltke I."/>
            <person name="Raney B.J."/>
            <person name="Rasmussen M.D."/>
            <person name="Robinson J."/>
            <person name="Stark A."/>
            <person name="Vilella A.J."/>
            <person name="Wen J."/>
            <person name="Xie X."/>
            <person name="Zody M.C."/>
            <person name="Baldwin J."/>
            <person name="Bloom T."/>
            <person name="Chin C.W."/>
            <person name="Heiman D."/>
            <person name="Nicol R."/>
            <person name="Nusbaum C."/>
            <person name="Young S."/>
            <person name="Wilkinson J."/>
            <person name="Worley K.C."/>
            <person name="Kovar C.L."/>
            <person name="Muzny D.M."/>
            <person name="Gibbs R.A."/>
            <person name="Cree A."/>
            <person name="Dihn H.H."/>
            <person name="Fowler G."/>
            <person name="Jhangiani S."/>
            <person name="Joshi V."/>
            <person name="Lee S."/>
            <person name="Lewis L.R."/>
            <person name="Nazareth L.V."/>
            <person name="Okwuonu G."/>
            <person name="Santibanez J."/>
            <person name="Warren W.C."/>
            <person name="Mardis E.R."/>
            <person name="Weinstock G.M."/>
            <person name="Wilson R.K."/>
            <person name="Delehaunty K."/>
            <person name="Dooling D."/>
            <person name="Fronik C."/>
            <person name="Fulton L."/>
            <person name="Fulton B."/>
            <person name="Graves T."/>
            <person name="Minx P."/>
            <person name="Sodergren E."/>
            <person name="Birney E."/>
            <person name="Margulies E.H."/>
            <person name="Herrero J."/>
            <person name="Green E.D."/>
            <person name="Haussler D."/>
            <person name="Siepel A."/>
            <person name="Goldman N."/>
            <person name="Pollard K.S."/>
            <person name="Pedersen J.S."/>
            <person name="Lander E.S."/>
            <person name="Kellis M."/>
        </authorList>
    </citation>
    <scope>NUCLEOTIDE SEQUENCE [LARGE SCALE GENOMIC DNA]</scope>
    <source>
        <strain evidence="2">Thorbecke</strain>
    </source>
</reference>
<dbReference type="Proteomes" id="UP000001811">
    <property type="component" value="Unplaced"/>
</dbReference>
<evidence type="ECO:0000313" key="1">
    <source>
        <dbReference type="Ensembl" id="ENSOCUP00000008654.3"/>
    </source>
</evidence>
<dbReference type="HOGENOM" id="CLU_012494_4_7_1"/>
<evidence type="ECO:0000313" key="2">
    <source>
        <dbReference type="Proteomes" id="UP000001811"/>
    </source>
</evidence>
<proteinExistence type="predicted"/>
<name>G1SYG1_RABIT</name>
<reference evidence="1" key="3">
    <citation type="submission" date="2025-09" db="UniProtKB">
        <authorList>
            <consortium name="Ensembl"/>
        </authorList>
    </citation>
    <scope>IDENTIFICATION</scope>
    <source>
        <strain evidence="1">Thorbecke</strain>
    </source>
</reference>